<feature type="region of interest" description="Disordered" evidence="12">
    <location>
        <begin position="903"/>
        <end position="923"/>
    </location>
</feature>
<feature type="compositionally biased region" description="Polar residues" evidence="12">
    <location>
        <begin position="910"/>
        <end position="919"/>
    </location>
</feature>
<dbReference type="Proteomes" id="UP001159363">
    <property type="component" value="Chromosome 6"/>
</dbReference>
<keyword evidence="5 13" id="KW-1133">Transmembrane helix</keyword>
<evidence type="ECO:0000256" key="2">
    <source>
        <dbReference type="ARBA" id="ARBA00010663"/>
    </source>
</evidence>
<evidence type="ECO:0000256" key="10">
    <source>
        <dbReference type="ARBA" id="ARBA00023224"/>
    </source>
</evidence>
<feature type="transmembrane region" description="Helical" evidence="13">
    <location>
        <begin position="876"/>
        <end position="896"/>
    </location>
</feature>
<gene>
    <name evidence="15" type="ORF">PR048_019678</name>
</gene>
<dbReference type="PROSITE" id="PS00237">
    <property type="entry name" value="G_PROTEIN_RECEP_F1_1"/>
    <property type="match status" value="1"/>
</dbReference>
<evidence type="ECO:0000259" key="14">
    <source>
        <dbReference type="PROSITE" id="PS50262"/>
    </source>
</evidence>
<evidence type="ECO:0000256" key="7">
    <source>
        <dbReference type="ARBA" id="ARBA00023136"/>
    </source>
</evidence>
<dbReference type="PANTHER" id="PTHR24248">
    <property type="entry name" value="ADRENERGIC RECEPTOR-RELATED G-PROTEIN COUPLED RECEPTOR"/>
    <property type="match status" value="1"/>
</dbReference>
<organism evidence="15 16">
    <name type="scientific">Dryococelus australis</name>
    <dbReference type="NCBI Taxonomy" id="614101"/>
    <lineage>
        <taxon>Eukaryota</taxon>
        <taxon>Metazoa</taxon>
        <taxon>Ecdysozoa</taxon>
        <taxon>Arthropoda</taxon>
        <taxon>Hexapoda</taxon>
        <taxon>Insecta</taxon>
        <taxon>Pterygota</taxon>
        <taxon>Neoptera</taxon>
        <taxon>Polyneoptera</taxon>
        <taxon>Phasmatodea</taxon>
        <taxon>Verophasmatodea</taxon>
        <taxon>Anareolatae</taxon>
        <taxon>Phasmatidae</taxon>
        <taxon>Eurycanthinae</taxon>
        <taxon>Dryococelus</taxon>
    </lineage>
</organism>
<name>A0ABQ9H486_9NEOP</name>
<feature type="transmembrane region" description="Helical" evidence="13">
    <location>
        <begin position="833"/>
        <end position="855"/>
    </location>
</feature>
<dbReference type="InterPro" id="IPR017452">
    <property type="entry name" value="GPCR_Rhodpsn_7TM"/>
</dbReference>
<evidence type="ECO:0000256" key="12">
    <source>
        <dbReference type="SAM" id="MobiDB-lite"/>
    </source>
</evidence>
<evidence type="ECO:0000256" key="4">
    <source>
        <dbReference type="ARBA" id="ARBA00022692"/>
    </source>
</evidence>
<evidence type="ECO:0000313" key="15">
    <source>
        <dbReference type="EMBL" id="KAJ8879072.1"/>
    </source>
</evidence>
<dbReference type="PROSITE" id="PS50262">
    <property type="entry name" value="G_PROTEIN_RECEP_F1_2"/>
    <property type="match status" value="1"/>
</dbReference>
<evidence type="ECO:0000256" key="6">
    <source>
        <dbReference type="ARBA" id="ARBA00023040"/>
    </source>
</evidence>
<dbReference type="PRINTS" id="PR00237">
    <property type="entry name" value="GPCRRHODOPSN"/>
</dbReference>
<evidence type="ECO:0000256" key="8">
    <source>
        <dbReference type="ARBA" id="ARBA00023170"/>
    </source>
</evidence>
<dbReference type="Pfam" id="PF00001">
    <property type="entry name" value="7tm_1"/>
    <property type="match status" value="1"/>
</dbReference>
<feature type="transmembrane region" description="Helical" evidence="13">
    <location>
        <begin position="941"/>
        <end position="962"/>
    </location>
</feature>
<accession>A0ABQ9H486</accession>
<keyword evidence="9" id="KW-0325">Glycoprotein</keyword>
<keyword evidence="8 11" id="KW-0675">Receptor</keyword>
<proteinExistence type="inferred from homology"/>
<evidence type="ECO:0000256" key="3">
    <source>
        <dbReference type="ARBA" id="ARBA00022475"/>
    </source>
</evidence>
<evidence type="ECO:0000313" key="16">
    <source>
        <dbReference type="Proteomes" id="UP001159363"/>
    </source>
</evidence>
<keyword evidence="6 11" id="KW-0297">G-protein coupled receptor</keyword>
<feature type="domain" description="G-protein coupled receptors family 1 profile" evidence="14">
    <location>
        <begin position="825"/>
        <end position="967"/>
    </location>
</feature>
<keyword evidence="16" id="KW-1185">Reference proteome</keyword>
<keyword evidence="7 13" id="KW-0472">Membrane</keyword>
<evidence type="ECO:0000256" key="5">
    <source>
        <dbReference type="ARBA" id="ARBA00022989"/>
    </source>
</evidence>
<dbReference type="InterPro" id="IPR000276">
    <property type="entry name" value="GPCR_Rhodpsn"/>
</dbReference>
<evidence type="ECO:0000256" key="13">
    <source>
        <dbReference type="SAM" id="Phobius"/>
    </source>
</evidence>
<dbReference type="PANTHER" id="PTHR24248:SF174">
    <property type="entry name" value="TYRAMINE_OCTOPAMINE RECEPTOR"/>
    <property type="match status" value="1"/>
</dbReference>
<keyword evidence="3" id="KW-1003">Cell membrane</keyword>
<evidence type="ECO:0000256" key="1">
    <source>
        <dbReference type="ARBA" id="ARBA00004651"/>
    </source>
</evidence>
<sequence>MFEGRPERAAMVQCPSTFHLRRTNATVDLGLFTFLAIARLDSLLRFPYRSPIALYLVPSPCHLVLHRPARRDFMPVLDVLIAIIPRRLAGGRRWGKDCTCCGIVDKPTSSAACPRQAMTASGLIAHYTTPECSLQEERLGLHAIPDKHGCRLPQNKHSRGAIMPAGDDGLLLTLRCSSARLRHLSSQQEFSHDMPLGAPCGCRQGRALRPAQLEERDVASTDQLCMFHPVRSARRSPRQYIANYTRLAVHQQQGRWRMIIESLAGFTLLHSPIPHSLSTQARTSGPDDPSPLTDVNLTRRWAAGRASSVAFAITDRPFRCVSRDTGCRPRSKEPSVVLDDVKAVCRQGPVRAFSCSLNSVMHRPRWIPNMLYPRSPGRKCNGLIVKVHNAIVHEVGSPPEDSEDATKAEFGSLVASTSLNECFIRFWYSDNTIVTTPYEHQLPRMAMSNSTTSVAALCGWVNELNGSIRVSTFQGSVQTCLLRPYSVKGGYNSHKLPLDSPLIRRGCVTEWRVLKHVPTSTVSGRSSLRTAAAVVASAAVRTKQHRNSRTGKTGDPRENPPTKGIVRHDSYLQNHAVTRPEIEPGFSLVGGEQANRSATPPRIRYVTAVFAYFNTERGGAVVIFRACIRDELGSNPGTAILTSVSCGYPRSLQANAEVVTDCRPRQAPASLSNLLYDLAVDETCHGGVPAIDGFVEPGEGGRGFTVWSRTRDETPGRRIFGQASSFVTARRSSAREGVLRRRNYPDNVGRDVAVGCKPSHKRTEKTSDELTNLPWRSRLVRHRSGVREALGPNTGQGMGVKHVYQDCRAWSSCDVDCVGLLWQVWIFGDLWCAVWLALDVWMCTASILNLCAISLDRYLAVTRPVTYPSLMSSARAKALIGGVWVLSFVICFPPLVGWRDRKDDDDENGVSGNSSLQATPQPTDLPPPCPWICELTNDAGYVVYSALGSFYIPMLVMLFFYWRIYRAAVSTTRAINQRLDCSPPSEVHRVQSPAGSLPDFRKWVSGRTIPLVGAFFSAISDFPRPCTPALLHSHLISPSSALETSAFVNVLFNSPGKVVVGGEAAASQQNG</sequence>
<evidence type="ECO:0000256" key="9">
    <source>
        <dbReference type="ARBA" id="ARBA00023180"/>
    </source>
</evidence>
<comment type="subcellular location">
    <subcellularLocation>
        <location evidence="1">Cell membrane</location>
        <topology evidence="1">Multi-pass membrane protein</topology>
    </subcellularLocation>
</comment>
<comment type="caution">
    <text evidence="15">The sequence shown here is derived from an EMBL/GenBank/DDBJ whole genome shotgun (WGS) entry which is preliminary data.</text>
</comment>
<reference evidence="15 16" key="1">
    <citation type="submission" date="2023-02" db="EMBL/GenBank/DDBJ databases">
        <title>LHISI_Scaffold_Assembly.</title>
        <authorList>
            <person name="Stuart O.P."/>
            <person name="Cleave R."/>
            <person name="Magrath M.J.L."/>
            <person name="Mikheyev A.S."/>
        </authorList>
    </citation>
    <scope>NUCLEOTIDE SEQUENCE [LARGE SCALE GENOMIC DNA]</scope>
    <source>
        <strain evidence="15">Daus_M_001</strain>
        <tissue evidence="15">Leg muscle</tissue>
    </source>
</reference>
<keyword evidence="4 11" id="KW-0812">Transmembrane</keyword>
<evidence type="ECO:0000256" key="11">
    <source>
        <dbReference type="RuleBase" id="RU000688"/>
    </source>
</evidence>
<protein>
    <recommendedName>
        <fullName evidence="14">G-protein coupled receptors family 1 profile domain-containing protein</fullName>
    </recommendedName>
</protein>
<feature type="compositionally biased region" description="Basic and acidic residues" evidence="12">
    <location>
        <begin position="552"/>
        <end position="565"/>
    </location>
</feature>
<keyword evidence="10 11" id="KW-0807">Transducer</keyword>
<dbReference type="Gene3D" id="1.20.1070.10">
    <property type="entry name" value="Rhodopsin 7-helix transmembrane proteins"/>
    <property type="match status" value="1"/>
</dbReference>
<dbReference type="SUPFAM" id="SSF81321">
    <property type="entry name" value="Family A G protein-coupled receptor-like"/>
    <property type="match status" value="1"/>
</dbReference>
<dbReference type="EMBL" id="JARBHB010000007">
    <property type="protein sequence ID" value="KAJ8879072.1"/>
    <property type="molecule type" value="Genomic_DNA"/>
</dbReference>
<comment type="similarity">
    <text evidence="2 11">Belongs to the G-protein coupled receptor 1 family.</text>
</comment>
<feature type="region of interest" description="Disordered" evidence="12">
    <location>
        <begin position="539"/>
        <end position="565"/>
    </location>
</feature>